<keyword evidence="2" id="KW-1185">Reference proteome</keyword>
<dbReference type="Proteomes" id="UP001597115">
    <property type="component" value="Unassembled WGS sequence"/>
</dbReference>
<name>A0ABW4I1Z9_9SPHN</name>
<comment type="caution">
    <text evidence="1">The sequence shown here is derived from an EMBL/GenBank/DDBJ whole genome shotgun (WGS) entry which is preliminary data.</text>
</comment>
<protein>
    <submittedName>
        <fullName evidence="1">Uncharacterized protein</fullName>
    </submittedName>
</protein>
<proteinExistence type="predicted"/>
<dbReference type="EMBL" id="JBHUDY010000001">
    <property type="protein sequence ID" value="MFD1611949.1"/>
    <property type="molecule type" value="Genomic_DNA"/>
</dbReference>
<evidence type="ECO:0000313" key="2">
    <source>
        <dbReference type="Proteomes" id="UP001597115"/>
    </source>
</evidence>
<sequence>MKASVALAPIKVDPQPVPVSKAVPVQRKRVRANSSCLVSVARFLLWATRNG</sequence>
<evidence type="ECO:0000313" key="1">
    <source>
        <dbReference type="EMBL" id="MFD1611949.1"/>
    </source>
</evidence>
<organism evidence="1 2">
    <name type="scientific">Sphingomonas tabacisoli</name>
    <dbReference type="NCBI Taxonomy" id="2249466"/>
    <lineage>
        <taxon>Bacteria</taxon>
        <taxon>Pseudomonadati</taxon>
        <taxon>Pseudomonadota</taxon>
        <taxon>Alphaproteobacteria</taxon>
        <taxon>Sphingomonadales</taxon>
        <taxon>Sphingomonadaceae</taxon>
        <taxon>Sphingomonas</taxon>
    </lineage>
</organism>
<accession>A0ABW4I1Z9</accession>
<reference evidence="2" key="1">
    <citation type="journal article" date="2019" name="Int. J. Syst. Evol. Microbiol.">
        <title>The Global Catalogue of Microorganisms (GCM) 10K type strain sequencing project: providing services to taxonomists for standard genome sequencing and annotation.</title>
        <authorList>
            <consortium name="The Broad Institute Genomics Platform"/>
            <consortium name="The Broad Institute Genome Sequencing Center for Infectious Disease"/>
            <person name="Wu L."/>
            <person name="Ma J."/>
        </authorList>
    </citation>
    <scope>NUCLEOTIDE SEQUENCE [LARGE SCALE GENOMIC DNA]</scope>
    <source>
        <strain evidence="2">CGMCC 1.16275</strain>
    </source>
</reference>
<gene>
    <name evidence="1" type="ORF">ACFSCW_09060</name>
</gene>
<dbReference type="RefSeq" id="WP_380888520.1">
    <property type="nucleotide sequence ID" value="NZ_JBHUDY010000001.1"/>
</dbReference>